<keyword evidence="4" id="KW-1185">Reference proteome</keyword>
<proteinExistence type="predicted"/>
<evidence type="ECO:0000313" key="3">
    <source>
        <dbReference type="EMBL" id="CAL1240811.1"/>
    </source>
</evidence>
<evidence type="ECO:0000313" key="4">
    <source>
        <dbReference type="Proteomes" id="UP001497493"/>
    </source>
</evidence>
<sequence length="477" mass="50457">MAAGPRRALSVQNLFLVTIVLKMAASLAAWWLGSPWLLGFAAPLGLMLGYIAVGLRRGAAACSDEQFADSCYYLGFIFTLSSILVALLDIPALATQLGEIAVRFGAAMVSTVLGLTVRVYLVTFRPTFQEAMERAEASLLEAVQSFRTRLELATAHLGEFQILVDEATRAAVARTGMALQTAADEHARRLAEDFAALMAGQRQVGAESAAHLQAATRTLSNALHDYAQTLVVGAERFEANATAFAAELEARLERAALPEDYFTARLQPAVAGLQEAVAAAGVELSALVSGLRHRGEALADALAGIEGQIAATAAALDRVRDASVERVETLARVPDPLTAWDRLTAAVATLEQGMAGALAGLRDLAPALRPVVEDTRRIAEAGQALGRLAEQHTALSAEVARDLARLLPRLEEADARISGHLNEAIHAFERSALKVAAAVTRQERAWAGLSERLARLGEGLAEDRPPHSGERGGAAGS</sequence>
<keyword evidence="2" id="KW-0472">Membrane</keyword>
<keyword evidence="2" id="KW-1133">Transmembrane helix</keyword>
<organism evidence="3 4">
    <name type="scientific">Candidatus Methylocalor cossyra</name>
    <dbReference type="NCBI Taxonomy" id="3108543"/>
    <lineage>
        <taxon>Bacteria</taxon>
        <taxon>Pseudomonadati</taxon>
        <taxon>Pseudomonadota</taxon>
        <taxon>Gammaproteobacteria</taxon>
        <taxon>Methylococcales</taxon>
        <taxon>Methylococcaceae</taxon>
        <taxon>Candidatus Methylocalor</taxon>
    </lineage>
</organism>
<dbReference type="RefSeq" id="WP_348757375.1">
    <property type="nucleotide sequence ID" value="NZ_OZ026884.1"/>
</dbReference>
<dbReference type="Proteomes" id="UP001497493">
    <property type="component" value="Chromosome"/>
</dbReference>
<reference evidence="3 4" key="1">
    <citation type="submission" date="2024-04" db="EMBL/GenBank/DDBJ databases">
        <authorList>
            <person name="Cremers G."/>
        </authorList>
    </citation>
    <scope>NUCLEOTIDE SEQUENCE [LARGE SCALE GENOMIC DNA]</scope>
    <source>
        <strain evidence="3">MeCH1-AG</strain>
    </source>
</reference>
<feature type="transmembrane region" description="Helical" evidence="2">
    <location>
        <begin position="71"/>
        <end position="94"/>
    </location>
</feature>
<feature type="compositionally biased region" description="Basic and acidic residues" evidence="1">
    <location>
        <begin position="461"/>
        <end position="470"/>
    </location>
</feature>
<feature type="transmembrane region" description="Helical" evidence="2">
    <location>
        <begin position="12"/>
        <end position="32"/>
    </location>
</feature>
<evidence type="ECO:0000256" key="1">
    <source>
        <dbReference type="SAM" id="MobiDB-lite"/>
    </source>
</evidence>
<keyword evidence="2" id="KW-0812">Transmembrane</keyword>
<name>A0ABP1C965_9GAMM</name>
<gene>
    <name evidence="3" type="ORF">MECH1_V1_2035</name>
</gene>
<accession>A0ABP1C965</accession>
<protein>
    <submittedName>
        <fullName evidence="3">Uncharacterized protein</fullName>
    </submittedName>
</protein>
<feature type="region of interest" description="Disordered" evidence="1">
    <location>
        <begin position="457"/>
        <end position="477"/>
    </location>
</feature>
<feature type="transmembrane region" description="Helical" evidence="2">
    <location>
        <begin position="38"/>
        <end position="59"/>
    </location>
</feature>
<evidence type="ECO:0000256" key="2">
    <source>
        <dbReference type="SAM" id="Phobius"/>
    </source>
</evidence>
<dbReference type="EMBL" id="OZ026884">
    <property type="protein sequence ID" value="CAL1240811.1"/>
    <property type="molecule type" value="Genomic_DNA"/>
</dbReference>
<feature type="transmembrane region" description="Helical" evidence="2">
    <location>
        <begin position="100"/>
        <end position="121"/>
    </location>
</feature>